<dbReference type="InterPro" id="IPR041522">
    <property type="entry name" value="CdaR_GGDEF"/>
</dbReference>
<evidence type="ECO:0000259" key="5">
    <source>
        <dbReference type="Pfam" id="PF17853"/>
    </source>
</evidence>
<dbReference type="Pfam" id="PF07905">
    <property type="entry name" value="PucR"/>
    <property type="match status" value="1"/>
</dbReference>
<evidence type="ECO:0000256" key="1">
    <source>
        <dbReference type="ARBA" id="ARBA00006754"/>
    </source>
</evidence>
<gene>
    <name evidence="6" type="primary">cdaR</name>
    <name evidence="6" type="ORF">BN1051_02350</name>
</gene>
<comment type="similarity">
    <text evidence="1">Belongs to the CdaR family.</text>
</comment>
<feature type="chain" id="PRO_5001742185" evidence="2">
    <location>
        <begin position="18"/>
        <end position="485"/>
    </location>
</feature>
<reference evidence="6" key="1">
    <citation type="submission" date="2014-07" db="EMBL/GenBank/DDBJ databases">
        <authorList>
            <person name="Urmite Genomes Urmite Genomes"/>
        </authorList>
    </citation>
    <scope>NUCLEOTIDE SEQUENCE</scope>
    <source>
        <strain evidence="6">11W110_air</strain>
    </source>
</reference>
<evidence type="ECO:0000259" key="3">
    <source>
        <dbReference type="Pfam" id="PF07905"/>
    </source>
</evidence>
<dbReference type="Pfam" id="PF13556">
    <property type="entry name" value="HTH_30"/>
    <property type="match status" value="1"/>
</dbReference>
<protein>
    <submittedName>
        <fullName evidence="6">Carbohydrate diacid regulator</fullName>
    </submittedName>
</protein>
<name>A0A078MU46_9MICC</name>
<evidence type="ECO:0000259" key="4">
    <source>
        <dbReference type="Pfam" id="PF13556"/>
    </source>
</evidence>
<feature type="domain" description="CdaR GGDEF-like" evidence="5">
    <location>
        <begin position="263"/>
        <end position="374"/>
    </location>
</feature>
<keyword evidence="2" id="KW-0732">Signal</keyword>
<feature type="domain" description="Purine catabolism PurC-like" evidence="3">
    <location>
        <begin position="15"/>
        <end position="128"/>
    </location>
</feature>
<dbReference type="AlphaFoldDB" id="A0A078MU46"/>
<evidence type="ECO:0000256" key="2">
    <source>
        <dbReference type="SAM" id="SignalP"/>
    </source>
</evidence>
<dbReference type="InterPro" id="IPR025736">
    <property type="entry name" value="PucR_C-HTH_dom"/>
</dbReference>
<organism evidence="6">
    <name type="scientific">Arthrobacter saudimassiliensis</name>
    <dbReference type="NCBI Taxonomy" id="1461584"/>
    <lineage>
        <taxon>Bacteria</taxon>
        <taxon>Bacillati</taxon>
        <taxon>Actinomycetota</taxon>
        <taxon>Actinomycetes</taxon>
        <taxon>Micrococcales</taxon>
        <taxon>Micrococcaceae</taxon>
        <taxon>Arthrobacter</taxon>
    </lineage>
</organism>
<accession>A0A078MU46</accession>
<dbReference type="InterPro" id="IPR012914">
    <property type="entry name" value="PucR_dom"/>
</dbReference>
<dbReference type="EMBL" id="LN483071">
    <property type="protein sequence ID" value="CEA08987.1"/>
    <property type="molecule type" value="Genomic_DNA"/>
</dbReference>
<evidence type="ECO:0000313" key="6">
    <source>
        <dbReference type="EMBL" id="CEA08987.1"/>
    </source>
</evidence>
<dbReference type="Pfam" id="PF17853">
    <property type="entry name" value="GGDEF_2"/>
    <property type="match status" value="1"/>
</dbReference>
<proteinExistence type="inferred from homology"/>
<feature type="domain" description="PucR C-terminal helix-turn-helix" evidence="4">
    <location>
        <begin position="422"/>
        <end position="480"/>
    </location>
</feature>
<dbReference type="Gene3D" id="1.10.10.2840">
    <property type="entry name" value="PucR C-terminal helix-turn-helix domain"/>
    <property type="match status" value="1"/>
</dbReference>
<sequence>MLPKMISMALSLSGLLAAPHLELVLRGAAPASEDPIQWVAVTELEDPAPFLGGGEVVLTTGLRHRTRSAQVRFVDSVFKAGALAIGFGTGLSHAKVPAPLLEQADALKLPVFEVPYQTPFVALGRMVAQAQAAEHVDHLEGLLRAHQTLAGALLSGRGLSGLLGELARLLDSSVTLHQYGAQVLAFSHDRRPAPAETDDGWHRLPVATGMRDRCTLAIAEPYRQPEIVAYAQSLISVELSNLARRRARDRAVTGQLLADVGDGRLAGREAALRLAAAGLGGEEPRALLLADVGQDKARQLPSLPLPAPFVDAVTAVVDSRLVVIVSARREPHQLAEALGDYLDGAGLPARIGVGGGFVDPAGLRWSYFAAREALTHGRRVNEADRLSLASLLMTARDVPLSALAEETLQPVLRFDEEHAAGLLETLQQYLDLNGSTAAVAEALSLHRNTVRYRLAQIRELTGYDPARTADRVHLFLALRVHSLSG</sequence>
<dbReference type="PANTHER" id="PTHR33744">
    <property type="entry name" value="CARBOHYDRATE DIACID REGULATOR"/>
    <property type="match status" value="1"/>
</dbReference>
<feature type="signal peptide" evidence="2">
    <location>
        <begin position="1"/>
        <end position="17"/>
    </location>
</feature>
<dbReference type="PATRIC" id="fig|1461584.3.peg.2324"/>
<dbReference type="InterPro" id="IPR051448">
    <property type="entry name" value="CdaR-like_regulators"/>
</dbReference>
<dbReference type="InterPro" id="IPR042070">
    <property type="entry name" value="PucR_C-HTH_sf"/>
</dbReference>